<sequence>METSNFRLLIRNCDLPPPVKIYHGLKGEKEETRIIEANPHAEKLGLLKALQLSQTRAREAEKRRLSLAKERDMVADGLMRESMMASAYLNWVRVLELQVLVLNSRLNQQEDDQEEEGMVMDWVISLGVSLGIAGIGIALAWRYLF</sequence>
<reference evidence="3 5" key="3">
    <citation type="submission" date="2017-11" db="EMBL/GenBank/DDBJ databases">
        <title>De-novo sequencing of pomegranate (Punica granatum L.) genome.</title>
        <authorList>
            <person name="Akparov Z."/>
            <person name="Amiraslanov A."/>
            <person name="Hajiyeva S."/>
            <person name="Abbasov M."/>
            <person name="Kaur K."/>
            <person name="Hamwieh A."/>
            <person name="Solovyev V."/>
            <person name="Salamov A."/>
            <person name="Braich B."/>
            <person name="Kosarev P."/>
            <person name="Mahmoud A."/>
            <person name="Hajiyev E."/>
            <person name="Babayeva S."/>
            <person name="Izzatullayeva V."/>
            <person name="Mammadov A."/>
            <person name="Mammadov A."/>
            <person name="Sharifova S."/>
            <person name="Ojaghi J."/>
            <person name="Eynullazada K."/>
            <person name="Bayramov B."/>
            <person name="Abdulazimova A."/>
            <person name="Shahmuradov I."/>
        </authorList>
    </citation>
    <scope>NUCLEOTIDE SEQUENCE [LARGE SCALE GENOMIC DNA]</scope>
    <source>
        <strain evidence="3">AG2017</strain>
        <strain evidence="5">cv. AG2017</strain>
        <tissue evidence="3">Leaf</tissue>
    </source>
</reference>
<evidence type="ECO:0000313" key="2">
    <source>
        <dbReference type="EMBL" id="OWM82178.1"/>
    </source>
</evidence>
<proteinExistence type="predicted"/>
<comment type="caution">
    <text evidence="2">The sequence shown here is derived from an EMBL/GenBank/DDBJ whole genome shotgun (WGS) entry which is preliminary data.</text>
</comment>
<dbReference type="GeneID" id="116207934"/>
<keyword evidence="1" id="KW-1133">Transmembrane helix</keyword>
<dbReference type="EMBL" id="PGOL01003812">
    <property type="protein sequence ID" value="PKI39425.1"/>
    <property type="molecule type" value="Genomic_DNA"/>
</dbReference>
<feature type="transmembrane region" description="Helical" evidence="1">
    <location>
        <begin position="122"/>
        <end position="144"/>
    </location>
</feature>
<dbReference type="PANTHER" id="PTHR33868">
    <property type="entry name" value="EXPRESSED PROTEIN"/>
    <property type="match status" value="1"/>
</dbReference>
<reference evidence="4" key="1">
    <citation type="journal article" date="2017" name="Plant J.">
        <title>The pomegranate (Punica granatum L.) genome and the genomics of punicalagin biosynthesis.</title>
        <authorList>
            <person name="Qin G."/>
            <person name="Xu C."/>
            <person name="Ming R."/>
            <person name="Tang H."/>
            <person name="Guyot R."/>
            <person name="Kramer E.M."/>
            <person name="Hu Y."/>
            <person name="Yi X."/>
            <person name="Qi Y."/>
            <person name="Xu X."/>
            <person name="Gao Z."/>
            <person name="Pan H."/>
            <person name="Jian J."/>
            <person name="Tian Y."/>
            <person name="Yue Z."/>
            <person name="Xu Y."/>
        </authorList>
    </citation>
    <scope>NUCLEOTIDE SEQUENCE [LARGE SCALE GENOMIC DNA]</scope>
    <source>
        <strain evidence="4">cv. Dabenzi</strain>
    </source>
</reference>
<name>A0A218XBL5_PUNGR</name>
<evidence type="ECO:0000256" key="1">
    <source>
        <dbReference type="SAM" id="Phobius"/>
    </source>
</evidence>
<dbReference type="PANTHER" id="PTHR33868:SF10">
    <property type="entry name" value="OS08G0483100 PROTEIN"/>
    <property type="match status" value="1"/>
</dbReference>
<keyword evidence="5" id="KW-1185">Reference proteome</keyword>
<dbReference type="OrthoDB" id="1673621at2759"/>
<evidence type="ECO:0000313" key="3">
    <source>
        <dbReference type="EMBL" id="PKI39425.1"/>
    </source>
</evidence>
<gene>
    <name evidence="2" type="ORF">CDL15_Pgr001752</name>
    <name evidence="3" type="ORF">CRG98_040183</name>
</gene>
<reference evidence="2" key="2">
    <citation type="submission" date="2017-06" db="EMBL/GenBank/DDBJ databases">
        <title>The pomegranate genome and the genomics of punicalagin biosynthesis.</title>
        <authorList>
            <person name="Xu C."/>
        </authorList>
    </citation>
    <scope>NUCLEOTIDE SEQUENCE [LARGE SCALE GENOMIC DNA]</scope>
    <source>
        <tissue evidence="2">Fresh leaf</tissue>
    </source>
</reference>
<keyword evidence="1" id="KW-0472">Membrane</keyword>
<organism evidence="2 4">
    <name type="scientific">Punica granatum</name>
    <name type="common">Pomegranate</name>
    <dbReference type="NCBI Taxonomy" id="22663"/>
    <lineage>
        <taxon>Eukaryota</taxon>
        <taxon>Viridiplantae</taxon>
        <taxon>Streptophyta</taxon>
        <taxon>Embryophyta</taxon>
        <taxon>Tracheophyta</taxon>
        <taxon>Spermatophyta</taxon>
        <taxon>Magnoliopsida</taxon>
        <taxon>eudicotyledons</taxon>
        <taxon>Gunneridae</taxon>
        <taxon>Pentapetalae</taxon>
        <taxon>rosids</taxon>
        <taxon>malvids</taxon>
        <taxon>Myrtales</taxon>
        <taxon>Lythraceae</taxon>
        <taxon>Punica</taxon>
    </lineage>
</organism>
<evidence type="ECO:0000313" key="5">
    <source>
        <dbReference type="Proteomes" id="UP000233551"/>
    </source>
</evidence>
<accession>A0A218XBL5</accession>
<dbReference type="Proteomes" id="UP000197138">
    <property type="component" value="Unassembled WGS sequence"/>
</dbReference>
<evidence type="ECO:0000313" key="4">
    <source>
        <dbReference type="Proteomes" id="UP000197138"/>
    </source>
</evidence>
<dbReference type="EMBL" id="MTKT01002011">
    <property type="protein sequence ID" value="OWM82178.1"/>
    <property type="molecule type" value="Genomic_DNA"/>
</dbReference>
<keyword evidence="1" id="KW-0812">Transmembrane</keyword>
<dbReference type="Proteomes" id="UP000233551">
    <property type="component" value="Unassembled WGS sequence"/>
</dbReference>
<dbReference type="AlphaFoldDB" id="A0A218XBL5"/>
<protein>
    <submittedName>
        <fullName evidence="2">Uncharacterized protein</fullName>
    </submittedName>
</protein>